<name>J3NML1_GAET3</name>
<reference evidence="2" key="4">
    <citation type="journal article" date="2015" name="G3 (Bethesda)">
        <title>Genome sequences of three phytopathogenic species of the Magnaporthaceae family of fungi.</title>
        <authorList>
            <person name="Okagaki L.H."/>
            <person name="Nunes C.C."/>
            <person name="Sailsbery J."/>
            <person name="Clay B."/>
            <person name="Brown D."/>
            <person name="John T."/>
            <person name="Oh Y."/>
            <person name="Young N."/>
            <person name="Fitzgerald M."/>
            <person name="Haas B.J."/>
            <person name="Zeng Q."/>
            <person name="Young S."/>
            <person name="Adiconis X."/>
            <person name="Fan L."/>
            <person name="Levin J.Z."/>
            <person name="Mitchell T.K."/>
            <person name="Okubara P.A."/>
            <person name="Farman M.L."/>
            <person name="Kohn L.M."/>
            <person name="Birren B."/>
            <person name="Ma L.-J."/>
            <person name="Dean R.A."/>
        </authorList>
    </citation>
    <scope>NUCLEOTIDE SEQUENCE</scope>
    <source>
        <strain evidence="2">R3-111a-1</strain>
    </source>
</reference>
<evidence type="ECO:0000313" key="1">
    <source>
        <dbReference type="EMBL" id="EJT82544.1"/>
    </source>
</evidence>
<reference evidence="1" key="2">
    <citation type="submission" date="2010-07" db="EMBL/GenBank/DDBJ databases">
        <authorList>
            <consortium name="The Broad Institute Genome Sequencing Platform"/>
            <consortium name="Broad Institute Genome Sequencing Center for Infectious Disease"/>
            <person name="Ma L.-J."/>
            <person name="Dead R."/>
            <person name="Young S."/>
            <person name="Zeng Q."/>
            <person name="Koehrsen M."/>
            <person name="Alvarado L."/>
            <person name="Berlin A."/>
            <person name="Chapman S.B."/>
            <person name="Chen Z."/>
            <person name="Freedman E."/>
            <person name="Gellesch M."/>
            <person name="Goldberg J."/>
            <person name="Griggs A."/>
            <person name="Gujja S."/>
            <person name="Heilman E.R."/>
            <person name="Heiman D."/>
            <person name="Hepburn T."/>
            <person name="Howarth C."/>
            <person name="Jen D."/>
            <person name="Larson L."/>
            <person name="Mehta T."/>
            <person name="Neiman D."/>
            <person name="Pearson M."/>
            <person name="Roberts A."/>
            <person name="Saif S."/>
            <person name="Shea T."/>
            <person name="Shenoy N."/>
            <person name="Sisk P."/>
            <person name="Stolte C."/>
            <person name="Sykes S."/>
            <person name="Walk T."/>
            <person name="White J."/>
            <person name="Yandava C."/>
            <person name="Haas B."/>
            <person name="Nusbaum C."/>
            <person name="Birren B."/>
        </authorList>
    </citation>
    <scope>NUCLEOTIDE SEQUENCE</scope>
    <source>
        <strain evidence="1">R3-111a-1</strain>
    </source>
</reference>
<organism evidence="1">
    <name type="scientific">Gaeumannomyces tritici (strain R3-111a-1)</name>
    <name type="common">Wheat and barley take-all root rot fungus</name>
    <name type="synonym">Gaeumannomyces graminis var. tritici</name>
    <dbReference type="NCBI Taxonomy" id="644352"/>
    <lineage>
        <taxon>Eukaryota</taxon>
        <taxon>Fungi</taxon>
        <taxon>Dikarya</taxon>
        <taxon>Ascomycota</taxon>
        <taxon>Pezizomycotina</taxon>
        <taxon>Sordariomycetes</taxon>
        <taxon>Sordariomycetidae</taxon>
        <taxon>Magnaporthales</taxon>
        <taxon>Magnaporthaceae</taxon>
        <taxon>Gaeumannomyces</taxon>
    </lineage>
</organism>
<dbReference type="EMBL" id="GL385395">
    <property type="protein sequence ID" value="EJT82544.1"/>
    <property type="molecule type" value="Genomic_DNA"/>
</dbReference>
<proteinExistence type="predicted"/>
<evidence type="ECO:0000313" key="3">
    <source>
        <dbReference type="Proteomes" id="UP000006039"/>
    </source>
</evidence>
<keyword evidence="3" id="KW-1185">Reference proteome</keyword>
<reference evidence="1" key="3">
    <citation type="submission" date="2010-09" db="EMBL/GenBank/DDBJ databases">
        <title>Annotation of Gaeumannomyces graminis var. tritici R3-111a-1.</title>
        <authorList>
            <consortium name="The Broad Institute Genome Sequencing Platform"/>
            <person name="Ma L.-J."/>
            <person name="Dead R."/>
            <person name="Young S.K."/>
            <person name="Zeng Q."/>
            <person name="Gargeya S."/>
            <person name="Fitzgerald M."/>
            <person name="Haas B."/>
            <person name="Abouelleil A."/>
            <person name="Alvarado L."/>
            <person name="Arachchi H.M."/>
            <person name="Berlin A."/>
            <person name="Brown A."/>
            <person name="Chapman S.B."/>
            <person name="Chen Z."/>
            <person name="Dunbar C."/>
            <person name="Freedman E."/>
            <person name="Gearin G."/>
            <person name="Gellesch M."/>
            <person name="Goldberg J."/>
            <person name="Griggs A."/>
            <person name="Gujja S."/>
            <person name="Heiman D."/>
            <person name="Howarth C."/>
            <person name="Larson L."/>
            <person name="Lui A."/>
            <person name="MacDonald P.J.P."/>
            <person name="Mehta T."/>
            <person name="Montmayeur A."/>
            <person name="Murphy C."/>
            <person name="Neiman D."/>
            <person name="Pearson M."/>
            <person name="Priest M."/>
            <person name="Roberts A."/>
            <person name="Saif S."/>
            <person name="Shea T."/>
            <person name="Shenoy N."/>
            <person name="Sisk P."/>
            <person name="Stolte C."/>
            <person name="Sykes S."/>
            <person name="Yandava C."/>
            <person name="Wortman J."/>
            <person name="Nusbaum C."/>
            <person name="Birren B."/>
        </authorList>
    </citation>
    <scope>NUCLEOTIDE SEQUENCE</scope>
    <source>
        <strain evidence="1">R3-111a-1</strain>
    </source>
</reference>
<reference evidence="2" key="5">
    <citation type="submission" date="2018-04" db="UniProtKB">
        <authorList>
            <consortium name="EnsemblFungi"/>
        </authorList>
    </citation>
    <scope>IDENTIFICATION</scope>
    <source>
        <strain evidence="2">R3-111a-1</strain>
    </source>
</reference>
<sequence length="327" mass="36840">MSSHQPSPSPVSTDLALTTRPRLRQMLTYADNLLRTLQSQGMAPVMQHALELHRLMLKSALNDEPHDPLDLLGLLDLIHRAERFVKKELSPAMFHTCWSKVRFMVAPIAAVRRAVMTNRYIDVLPRVVSHLGLEYPLGLLPEHHEDAIQIFSTLAARNPQASAHMIFWVCHNMGLDPASVRNEVDHFTKGRIPKTIPDIAATILDTNGWGAAQENFIMDILARDFRDLTLVHDGEDPAWGAIIPALRQTIIALASAISNIRHYETDAAEFDVPELVQHITVVAMGEAERRYKKLFHAGRPIHVSQAHMAKAKQWRSEVWNLLVDGDK</sequence>
<protein>
    <submittedName>
        <fullName evidence="1 2">Uncharacterized protein</fullName>
    </submittedName>
</protein>
<dbReference type="HOGENOM" id="CLU_850047_0_0_1"/>
<dbReference type="GeneID" id="20342975"/>
<dbReference type="RefSeq" id="XP_009218553.1">
    <property type="nucleotide sequence ID" value="XM_009220289.1"/>
</dbReference>
<evidence type="ECO:0000313" key="2">
    <source>
        <dbReference type="EnsemblFungi" id="EJT82544"/>
    </source>
</evidence>
<dbReference type="AlphaFoldDB" id="J3NML1"/>
<accession>J3NML1</accession>
<reference evidence="3" key="1">
    <citation type="submission" date="2010-07" db="EMBL/GenBank/DDBJ databases">
        <title>The genome sequence of Gaeumannomyces graminis var. tritici strain R3-111a-1.</title>
        <authorList>
            <consortium name="The Broad Institute Genome Sequencing Platform"/>
            <person name="Ma L.-J."/>
            <person name="Dead R."/>
            <person name="Young S."/>
            <person name="Zeng Q."/>
            <person name="Koehrsen M."/>
            <person name="Alvarado L."/>
            <person name="Berlin A."/>
            <person name="Chapman S.B."/>
            <person name="Chen Z."/>
            <person name="Freedman E."/>
            <person name="Gellesch M."/>
            <person name="Goldberg J."/>
            <person name="Griggs A."/>
            <person name="Gujja S."/>
            <person name="Heilman E.R."/>
            <person name="Heiman D."/>
            <person name="Hepburn T."/>
            <person name="Howarth C."/>
            <person name="Jen D."/>
            <person name="Larson L."/>
            <person name="Mehta T."/>
            <person name="Neiman D."/>
            <person name="Pearson M."/>
            <person name="Roberts A."/>
            <person name="Saif S."/>
            <person name="Shea T."/>
            <person name="Shenoy N."/>
            <person name="Sisk P."/>
            <person name="Stolte C."/>
            <person name="Sykes S."/>
            <person name="Walk T."/>
            <person name="White J."/>
            <person name="Yandava C."/>
            <person name="Haas B."/>
            <person name="Nusbaum C."/>
            <person name="Birren B."/>
        </authorList>
    </citation>
    <scope>NUCLEOTIDE SEQUENCE [LARGE SCALE GENOMIC DNA]</scope>
    <source>
        <strain evidence="3">R3-111a-1</strain>
    </source>
</reference>
<dbReference type="Proteomes" id="UP000006039">
    <property type="component" value="Unassembled WGS sequence"/>
</dbReference>
<dbReference type="VEuPathDB" id="FungiDB:GGTG_02517"/>
<gene>
    <name evidence="2" type="primary">20342975</name>
    <name evidence="1" type="ORF">GGTG_02517</name>
</gene>
<dbReference type="EnsemblFungi" id="EJT82544">
    <property type="protein sequence ID" value="EJT82544"/>
    <property type="gene ID" value="GGTG_02517"/>
</dbReference>